<reference evidence="1 2" key="1">
    <citation type="submission" date="2015-12" db="EMBL/GenBank/DDBJ databases">
        <title>Genome sequence of Aneurinibacillus soli.</title>
        <authorList>
            <person name="Lee J.S."/>
            <person name="Lee K.C."/>
            <person name="Kim K.K."/>
            <person name="Lee B.W."/>
        </authorList>
    </citation>
    <scope>NUCLEOTIDE SEQUENCE [LARGE SCALE GENOMIC DNA]</scope>
    <source>
        <strain evidence="1 2">CB4</strain>
    </source>
</reference>
<organism evidence="1 2">
    <name type="scientific">Aneurinibacillus soli</name>
    <dbReference type="NCBI Taxonomy" id="1500254"/>
    <lineage>
        <taxon>Bacteria</taxon>
        <taxon>Bacillati</taxon>
        <taxon>Bacillota</taxon>
        <taxon>Bacilli</taxon>
        <taxon>Bacillales</taxon>
        <taxon>Paenibacillaceae</taxon>
        <taxon>Aneurinibacillus group</taxon>
        <taxon>Aneurinibacillus</taxon>
    </lineage>
</organism>
<dbReference type="Pfam" id="PF04286">
    <property type="entry name" value="DUF445"/>
    <property type="match status" value="1"/>
</dbReference>
<dbReference type="Proteomes" id="UP000217696">
    <property type="component" value="Chromosome"/>
</dbReference>
<dbReference type="EMBL" id="AP017312">
    <property type="protein sequence ID" value="BAU27102.1"/>
    <property type="molecule type" value="Genomic_DNA"/>
</dbReference>
<dbReference type="RefSeq" id="WP_096464169.1">
    <property type="nucleotide sequence ID" value="NZ_QJSZ01000004.1"/>
</dbReference>
<dbReference type="PANTHER" id="PTHR38442">
    <property type="entry name" value="INNER MEMBRANE PROTEIN-RELATED"/>
    <property type="match status" value="1"/>
</dbReference>
<dbReference type="GO" id="GO:0005886">
    <property type="term" value="C:plasma membrane"/>
    <property type="evidence" value="ECO:0007669"/>
    <property type="project" value="TreeGrafter"/>
</dbReference>
<name>A0A0U5BFZ1_9BACL</name>
<evidence type="ECO:0000313" key="1">
    <source>
        <dbReference type="EMBL" id="BAU27102.1"/>
    </source>
</evidence>
<sequence length="450" mass="52061">MKNRRRANVVLTFLFIAFVIALVLNHFVFHNSMLLKATLFVLEAALVGGIADWFAVTALFRKPLGFPVHTELIPKSRDKLIDSVTKMVTDDLLSPTAIKKKFDNIHFVDWFIELIEEPNAKRYLGNFVVEHSVSFLKKLDYEQVSKEIEDFIKNKAEDIDIVQQVKVFFKRFLHGDKGDERTSNFIDNIISLLEKPEIQIWMKKELEGLKQEKVGNANSFIRRVVGKTIIKFVEKVDGLNTGSAAQLLCEELISLLVKMKDPDDPLRRQFKMVFYETVGRLEKQGKFTDEVNNWKNEIVKQVKLQGTLEEAIKAVVESISTPLRKQEEGRDTDVTLSLAGEWIAKQIIEYLYNFKKSQEQKEWVEKHLKSVIYRVIDTEYHIVGRIVREALEALSKEELNKFVEDKAGEDLQWIRINGSIVGGVAGMLLFLFLQFLYEPFVVPVIRSWVY</sequence>
<protein>
    <submittedName>
        <fullName evidence="1">Uncharacterized protein</fullName>
    </submittedName>
</protein>
<gene>
    <name evidence="1" type="ORF">CB4_01271</name>
</gene>
<accession>A0A0U5BFZ1</accession>
<dbReference type="PANTHER" id="PTHR38442:SF1">
    <property type="entry name" value="INNER MEMBRANE PROTEIN"/>
    <property type="match status" value="1"/>
</dbReference>
<dbReference type="OrthoDB" id="9769590at2"/>
<evidence type="ECO:0000313" key="2">
    <source>
        <dbReference type="Proteomes" id="UP000217696"/>
    </source>
</evidence>
<dbReference type="InterPro" id="IPR007383">
    <property type="entry name" value="DUF445"/>
</dbReference>
<dbReference type="KEGG" id="asoc:CB4_01271"/>
<dbReference type="AlphaFoldDB" id="A0A0U5BFZ1"/>
<proteinExistence type="predicted"/>
<keyword evidence="2" id="KW-1185">Reference proteome</keyword>